<feature type="transmembrane region" description="Helical" evidence="1">
    <location>
        <begin position="6"/>
        <end position="25"/>
    </location>
</feature>
<dbReference type="EMBL" id="QICQ01000007">
    <property type="protein sequence ID" value="PXV82468.1"/>
    <property type="molecule type" value="Genomic_DNA"/>
</dbReference>
<feature type="transmembrane region" description="Helical" evidence="1">
    <location>
        <begin position="128"/>
        <end position="153"/>
    </location>
</feature>
<evidence type="ECO:0000313" key="2">
    <source>
        <dbReference type="EMBL" id="PXV82468.1"/>
    </source>
</evidence>
<evidence type="ECO:0000313" key="3">
    <source>
        <dbReference type="Proteomes" id="UP000247780"/>
    </source>
</evidence>
<dbReference type="RefSeq" id="WP_011634538.1">
    <property type="nucleotide sequence ID" value="NZ_QICQ01000007.1"/>
</dbReference>
<organism evidence="2 3">
    <name type="scientific">Nitrosomonas eutropha</name>
    <dbReference type="NCBI Taxonomy" id="916"/>
    <lineage>
        <taxon>Bacteria</taxon>
        <taxon>Pseudomonadati</taxon>
        <taxon>Pseudomonadota</taxon>
        <taxon>Betaproteobacteria</taxon>
        <taxon>Nitrosomonadales</taxon>
        <taxon>Nitrosomonadaceae</taxon>
        <taxon>Nitrosomonas</taxon>
    </lineage>
</organism>
<accession>A0ABX5M876</accession>
<reference evidence="2 3" key="1">
    <citation type="submission" date="2018-04" db="EMBL/GenBank/DDBJ databases">
        <title>Active sludge and wastewater microbial communities from Klosterneuburg, Austria.</title>
        <authorList>
            <person name="Wagner M."/>
        </authorList>
    </citation>
    <scope>NUCLEOTIDE SEQUENCE [LARGE SCALE GENOMIC DNA]</scope>
    <source>
        <strain evidence="2 3">Nm 57</strain>
    </source>
</reference>
<keyword evidence="1" id="KW-0472">Membrane</keyword>
<name>A0ABX5M876_9PROT</name>
<keyword evidence="1" id="KW-1133">Transmembrane helix</keyword>
<keyword evidence="3" id="KW-1185">Reference proteome</keyword>
<evidence type="ECO:0000256" key="1">
    <source>
        <dbReference type="SAM" id="Phobius"/>
    </source>
</evidence>
<protein>
    <submittedName>
        <fullName evidence="2">Uncharacterized protein</fullName>
    </submittedName>
</protein>
<comment type="caution">
    <text evidence="2">The sequence shown here is derived from an EMBL/GenBank/DDBJ whole genome shotgun (WGS) entry which is preliminary data.</text>
</comment>
<gene>
    <name evidence="2" type="ORF">C8R14_10740</name>
</gene>
<proteinExistence type="predicted"/>
<keyword evidence="1" id="KW-0812">Transmembrane</keyword>
<dbReference type="Proteomes" id="UP000247780">
    <property type="component" value="Unassembled WGS sequence"/>
</dbReference>
<sequence length="182" mass="21326">MMNEIIGLFSLATILILLGLILWLFPDYYIDSFRQKMFILRDQLFDDARNGKIGFNDPSYMMLRSSMNGFIQFGHKLNIWQAIFLTFFVKKAKIPTTFSNKLEETVAKNTETQKQLIKSYYVKMNYHVIRHLIMSSPVLVITVVVPLVSFIFLRMNLEKFMKCSRNYLDKINATAYAHGKLE</sequence>